<dbReference type="RefSeq" id="WP_091095103.1">
    <property type="nucleotide sequence ID" value="NZ_FNXE01000001.1"/>
</dbReference>
<evidence type="ECO:0000313" key="3">
    <source>
        <dbReference type="EMBL" id="SEH53708.1"/>
    </source>
</evidence>
<dbReference type="OrthoDB" id="5381604at2"/>
<accession>A0A1H6J2P9</accession>
<keyword evidence="1" id="KW-0732">Signal</keyword>
<evidence type="ECO:0000259" key="2">
    <source>
        <dbReference type="Pfam" id="PF18962"/>
    </source>
</evidence>
<dbReference type="NCBIfam" id="TIGR04183">
    <property type="entry name" value="Por_Secre_tail"/>
    <property type="match status" value="1"/>
</dbReference>
<gene>
    <name evidence="3" type="ORF">SAMN02927937_00041</name>
</gene>
<proteinExistence type="predicted"/>
<dbReference type="InterPro" id="IPR026444">
    <property type="entry name" value="Secre_tail"/>
</dbReference>
<dbReference type="PANTHER" id="PTHR35580:SF1">
    <property type="entry name" value="PHYTASE-LIKE DOMAIN-CONTAINING PROTEIN"/>
    <property type="match status" value="1"/>
</dbReference>
<dbReference type="Proteomes" id="UP000199634">
    <property type="component" value="Unassembled WGS sequence"/>
</dbReference>
<protein>
    <submittedName>
        <fullName evidence="3">Por secretion system C-terminal sorting domain-containing protein</fullName>
    </submittedName>
</protein>
<dbReference type="PANTHER" id="PTHR35580">
    <property type="entry name" value="CELL SURFACE GLYCOPROTEIN (S-LAYER PROTEIN)-LIKE PROTEIN"/>
    <property type="match status" value="1"/>
</dbReference>
<feature type="domain" description="Secretion system C-terminal sorting" evidence="2">
    <location>
        <begin position="591"/>
        <end position="658"/>
    </location>
</feature>
<dbReference type="EMBL" id="FNXE01000001">
    <property type="protein sequence ID" value="SEH53708.1"/>
    <property type="molecule type" value="Genomic_DNA"/>
</dbReference>
<dbReference type="InterPro" id="IPR052918">
    <property type="entry name" value="Motility_Chemotaxis_Reg"/>
</dbReference>
<name>A0A1H6J2P9_9FLAO</name>
<sequence>MQNKLHTTIDQPKPSLRAKSRSQHLISKLTHFQISKLLILVLFPLWGVGGYAQQYDWQWALSGGGDIGGTGLGFSDEQIYDVKVGTDNNYYFIATIKGNSNTQLNGQPQTVYNVPNGGEDIFLFSTTCDGQVRWSQAIGGEHSDRAYNLVLDNNNNVYVGAYVTGGSSYNIHFSPNTAHDITPFPANMDAHKRIYLVKYDNNGVFQGKKALQGTVNGSIDREAVILDLVIDSQNKLHFIVGLLNGTHLDNQVTVPSQYVYEPSTGIRHFQYLLVQYDTNLDYVNSMVLPIEPTSIFEFGTTRFAYDETLNQYYIAGMRSIENSPPVPLTYNGAPFVERSYILAFYGVNSTTGVDGDEVWRREIYADPVNNQLSDNRFNSLIIDNNSDVYFGGSIYQSANAQNPVKIYDPTDTNVQPYLFTPGADWTIPMIAKLNSDGDVQWAQATAAYSSGVLGPAPRRAKGIALTGNEVAFGVQSGGDFWDTIEIVRPIINYQPDPVLIRFNKQTGAVLNAHDIKGEAVSTKQMTAVATDKDGNYITAGTFNANLFMNNTLGITPLVSTGEADFFVAKLAASVCGTTVSNEEFNNLNVNVYPNPTTDIVNIETAETLFNYVVYDINDREIQNGMFGNNTQINLHGATAGTYFVKVTTTQGSSATVKVIKK</sequence>
<evidence type="ECO:0000313" key="4">
    <source>
        <dbReference type="Proteomes" id="UP000199634"/>
    </source>
</evidence>
<organism evidence="3 4">
    <name type="scientific">Paenimyroides marinum</name>
    <dbReference type="NCBI Taxonomy" id="1159016"/>
    <lineage>
        <taxon>Bacteria</taxon>
        <taxon>Pseudomonadati</taxon>
        <taxon>Bacteroidota</taxon>
        <taxon>Flavobacteriia</taxon>
        <taxon>Flavobacteriales</taxon>
        <taxon>Flavobacteriaceae</taxon>
        <taxon>Paenimyroides</taxon>
    </lineage>
</organism>
<reference evidence="3 4" key="1">
    <citation type="submission" date="2016-10" db="EMBL/GenBank/DDBJ databases">
        <authorList>
            <person name="de Groot N.N."/>
        </authorList>
    </citation>
    <scope>NUCLEOTIDE SEQUENCE [LARGE SCALE GENOMIC DNA]</scope>
    <source>
        <strain evidence="3 4">CGMCC 1.10825</strain>
    </source>
</reference>
<evidence type="ECO:0000256" key="1">
    <source>
        <dbReference type="ARBA" id="ARBA00022729"/>
    </source>
</evidence>
<dbReference type="Pfam" id="PF18962">
    <property type="entry name" value="Por_Secre_tail"/>
    <property type="match status" value="1"/>
</dbReference>
<keyword evidence="4" id="KW-1185">Reference proteome</keyword>
<dbReference type="AlphaFoldDB" id="A0A1H6J2P9"/>
<dbReference type="STRING" id="1159016.SAMN02927937_00041"/>